<dbReference type="AlphaFoldDB" id="A0A327QDT7"/>
<dbReference type="EMBL" id="QLLL01000006">
    <property type="protein sequence ID" value="RAJ02640.1"/>
    <property type="molecule type" value="Genomic_DNA"/>
</dbReference>
<feature type="transmembrane region" description="Helical" evidence="3">
    <location>
        <begin position="267"/>
        <end position="286"/>
    </location>
</feature>
<feature type="transmembrane region" description="Helical" evidence="3">
    <location>
        <begin position="34"/>
        <end position="52"/>
    </location>
</feature>
<keyword evidence="7" id="KW-1185">Reference proteome</keyword>
<keyword evidence="1 3" id="KW-0472">Membrane</keyword>
<dbReference type="Proteomes" id="UP000249547">
    <property type="component" value="Unassembled WGS sequence"/>
</dbReference>
<dbReference type="InterPro" id="IPR052173">
    <property type="entry name" value="Beta-lactam_resp_regulator"/>
</dbReference>
<feature type="domain" description="Peptidase M56" evidence="4">
    <location>
        <begin position="147"/>
        <end position="257"/>
    </location>
</feature>
<feature type="compositionally biased region" description="Pro residues" evidence="2">
    <location>
        <begin position="414"/>
        <end position="437"/>
    </location>
</feature>
<reference evidence="6 7" key="1">
    <citation type="submission" date="2018-06" db="EMBL/GenBank/DDBJ databases">
        <title>Genomic Encyclopedia of Archaeal and Bacterial Type Strains, Phase II (KMG-II): from individual species to whole genera.</title>
        <authorList>
            <person name="Goeker M."/>
        </authorList>
    </citation>
    <scope>NUCLEOTIDE SEQUENCE [LARGE SCALE GENOMIC DNA]</scope>
    <source>
        <strain evidence="6 7">DSM 23857</strain>
    </source>
</reference>
<evidence type="ECO:0000256" key="3">
    <source>
        <dbReference type="SAM" id="Phobius"/>
    </source>
</evidence>
<keyword evidence="1 3" id="KW-0812">Transmembrane</keyword>
<comment type="subcellular location">
    <subcellularLocation>
        <location evidence="1">Cell outer membrane</location>
        <topology evidence="1">Multi-pass membrane protein</topology>
    </subcellularLocation>
</comment>
<dbReference type="InterPro" id="IPR012910">
    <property type="entry name" value="Plug_dom"/>
</dbReference>
<evidence type="ECO:0000256" key="1">
    <source>
        <dbReference type="PROSITE-ProRule" id="PRU01360"/>
    </source>
</evidence>
<sequence length="750" mass="82192">MPVLFIYLLKANIALCLFYLVYRFALRRLTFYTLNRFFLLSGIVFSSIFPLVDVQDFYSRHSSLAQNVIIYVPDFATLQATMEKPTPSLAWNILAGIFWVGVMVMLVRLGIQLYSLLRLHRGTKPGHVMNEQVRVVNKAVNPFSFFSNIYLNPTMHSDAELAAILQHERIHVKEWHSADVLMGELNNIFYWFNPGAWLMKTAIRENLEFITDRRILRSGVDAKAYQYSLLNVSGAPYATAIANNFNFSHLKKRIMMMNKQKSSRYQVIRYVVLGGIVSGVLLTLNYSNANPLKHNLTSLTLSFSHDNDSIPGVIVKPDAQGNVKINSGWFGIHHIDTEKPPLYVVDGKTLTKDEWNKYYAAHSDENHYEIKIVKAADAMPIYGDAAEMGAVIVTSNKGNTKLMNFPVPFPPPAPLAPPPPPSSAGVPAPPPPPPPKTTRPLKDAAAPQAPKPPSTNPGPPPPPPPPPKPMAGPLVKNGKFKISATDDIKEFYIDGKKVTKEQVEQQQANVIGTVHVQRDSEKDGGALYLYTHEYLKKNGKHKVSTNDVNVFTPGSGDVYVTESNLTSSQVNKLVGKVSGVSIASTNNNDVVIVEGKPSKTKNGNGTITLSSNDVVVVDGKPVRLRSANGVTVVEGVKVEDAKREEVTVMGYARPSNVVVARSKAEAGASGITGNVSNIVITSKKGKPLVLRGSKTPENAPLYILNGQEIDEISEIDPETIESISILKDANAVALYGDKAKNGVVVIKTKK</sequence>
<dbReference type="Gene3D" id="2.170.130.10">
    <property type="entry name" value="TonB-dependent receptor, plug domain"/>
    <property type="match status" value="1"/>
</dbReference>
<evidence type="ECO:0000256" key="2">
    <source>
        <dbReference type="SAM" id="MobiDB-lite"/>
    </source>
</evidence>
<feature type="domain" description="TonB-dependent receptor plug" evidence="5">
    <location>
        <begin position="682"/>
        <end position="743"/>
    </location>
</feature>
<feature type="region of interest" description="Disordered" evidence="2">
    <location>
        <begin position="414"/>
        <end position="476"/>
    </location>
</feature>
<dbReference type="SUPFAM" id="SSF56935">
    <property type="entry name" value="Porins"/>
    <property type="match status" value="1"/>
</dbReference>
<evidence type="ECO:0000259" key="5">
    <source>
        <dbReference type="Pfam" id="PF07715"/>
    </source>
</evidence>
<accession>A0A327QDT7</accession>
<dbReference type="CDD" id="cd07341">
    <property type="entry name" value="M56_BlaR1_MecR1_like"/>
    <property type="match status" value="1"/>
</dbReference>
<dbReference type="GO" id="GO:0009279">
    <property type="term" value="C:cell outer membrane"/>
    <property type="evidence" value="ECO:0007669"/>
    <property type="project" value="UniProtKB-SubCell"/>
</dbReference>
<evidence type="ECO:0000259" key="4">
    <source>
        <dbReference type="Pfam" id="PF05569"/>
    </source>
</evidence>
<dbReference type="Pfam" id="PF05569">
    <property type="entry name" value="Peptidase_M56"/>
    <property type="match status" value="1"/>
</dbReference>
<dbReference type="InterPro" id="IPR037066">
    <property type="entry name" value="Plug_dom_sf"/>
</dbReference>
<protein>
    <submittedName>
        <fullName evidence="6">TonB-dependent SusC/RagA subfamily outer membrane receptor</fullName>
    </submittedName>
</protein>
<dbReference type="NCBIfam" id="TIGR04057">
    <property type="entry name" value="SusC_RagA_signa"/>
    <property type="match status" value="1"/>
</dbReference>
<dbReference type="PANTHER" id="PTHR34978">
    <property type="entry name" value="POSSIBLE SENSOR-TRANSDUCER PROTEIN BLAR"/>
    <property type="match status" value="1"/>
</dbReference>
<keyword evidence="1" id="KW-0813">Transport</keyword>
<evidence type="ECO:0000313" key="7">
    <source>
        <dbReference type="Proteomes" id="UP000249547"/>
    </source>
</evidence>
<feature type="compositionally biased region" description="Pro residues" evidence="2">
    <location>
        <begin position="449"/>
        <end position="470"/>
    </location>
</feature>
<keyword evidence="3" id="KW-1133">Transmembrane helix</keyword>
<proteinExistence type="inferred from homology"/>
<dbReference type="RefSeq" id="WP_111599064.1">
    <property type="nucleotide sequence ID" value="NZ_QLLL01000006.1"/>
</dbReference>
<feature type="transmembrane region" description="Helical" evidence="3">
    <location>
        <begin position="6"/>
        <end position="22"/>
    </location>
</feature>
<dbReference type="InterPro" id="IPR008756">
    <property type="entry name" value="Peptidase_M56"/>
</dbReference>
<dbReference type="PANTHER" id="PTHR34978:SF3">
    <property type="entry name" value="SLR0241 PROTEIN"/>
    <property type="match status" value="1"/>
</dbReference>
<keyword evidence="1" id="KW-0998">Cell outer membrane</keyword>
<feature type="transmembrane region" description="Helical" evidence="3">
    <location>
        <begin position="89"/>
        <end position="111"/>
    </location>
</feature>
<gene>
    <name evidence="6" type="ORF">LX64_03660</name>
</gene>
<dbReference type="InterPro" id="IPR039426">
    <property type="entry name" value="TonB-dep_rcpt-like"/>
</dbReference>
<dbReference type="InterPro" id="IPR023997">
    <property type="entry name" value="TonB-dep_OMP_SusC/RagA_CS"/>
</dbReference>
<name>A0A327QDT7_9BACT</name>
<comment type="similarity">
    <text evidence="1">Belongs to the TonB-dependent receptor family.</text>
</comment>
<evidence type="ECO:0000313" key="6">
    <source>
        <dbReference type="EMBL" id="RAJ02640.1"/>
    </source>
</evidence>
<keyword evidence="6" id="KW-0675">Receptor</keyword>
<keyword evidence="1" id="KW-1134">Transmembrane beta strand</keyword>
<dbReference type="Pfam" id="PF07715">
    <property type="entry name" value="Plug"/>
    <property type="match status" value="1"/>
</dbReference>
<dbReference type="OrthoDB" id="649093at2"/>
<dbReference type="PROSITE" id="PS52016">
    <property type="entry name" value="TONB_DEPENDENT_REC_3"/>
    <property type="match status" value="1"/>
</dbReference>
<comment type="caution">
    <text evidence="6">The sequence shown here is derived from an EMBL/GenBank/DDBJ whole genome shotgun (WGS) entry which is preliminary data.</text>
</comment>
<organism evidence="6 7">
    <name type="scientific">Chitinophaga skermanii</name>
    <dbReference type="NCBI Taxonomy" id="331697"/>
    <lineage>
        <taxon>Bacteria</taxon>
        <taxon>Pseudomonadati</taxon>
        <taxon>Bacteroidota</taxon>
        <taxon>Chitinophagia</taxon>
        <taxon>Chitinophagales</taxon>
        <taxon>Chitinophagaceae</taxon>
        <taxon>Chitinophaga</taxon>
    </lineage>
</organism>